<evidence type="ECO:0000313" key="1">
    <source>
        <dbReference type="EMBL" id="GEU58102.1"/>
    </source>
</evidence>
<accession>A0A6L2LBP8</accession>
<proteinExistence type="predicted"/>
<name>A0A6L2LBP8_TANCI</name>
<dbReference type="AlphaFoldDB" id="A0A6L2LBP8"/>
<reference evidence="1" key="1">
    <citation type="journal article" date="2019" name="Sci. Rep.">
        <title>Draft genome of Tanacetum cinerariifolium, the natural source of mosquito coil.</title>
        <authorList>
            <person name="Yamashiro T."/>
            <person name="Shiraishi A."/>
            <person name="Satake H."/>
            <person name="Nakayama K."/>
        </authorList>
    </citation>
    <scope>NUCLEOTIDE SEQUENCE</scope>
</reference>
<dbReference type="EMBL" id="BKCJ010003945">
    <property type="protein sequence ID" value="GEU58102.1"/>
    <property type="molecule type" value="Genomic_DNA"/>
</dbReference>
<gene>
    <name evidence="1" type="ORF">Tci_030080</name>
</gene>
<protein>
    <submittedName>
        <fullName evidence="1">Uncharacterized protein</fullName>
    </submittedName>
</protein>
<comment type="caution">
    <text evidence="1">The sequence shown here is derived from an EMBL/GenBank/DDBJ whole genome shotgun (WGS) entry which is preliminary data.</text>
</comment>
<organism evidence="1">
    <name type="scientific">Tanacetum cinerariifolium</name>
    <name type="common">Dalmatian daisy</name>
    <name type="synonym">Chrysanthemum cinerariifolium</name>
    <dbReference type="NCBI Taxonomy" id="118510"/>
    <lineage>
        <taxon>Eukaryota</taxon>
        <taxon>Viridiplantae</taxon>
        <taxon>Streptophyta</taxon>
        <taxon>Embryophyta</taxon>
        <taxon>Tracheophyta</taxon>
        <taxon>Spermatophyta</taxon>
        <taxon>Magnoliopsida</taxon>
        <taxon>eudicotyledons</taxon>
        <taxon>Gunneridae</taxon>
        <taxon>Pentapetalae</taxon>
        <taxon>asterids</taxon>
        <taxon>campanulids</taxon>
        <taxon>Asterales</taxon>
        <taxon>Asteraceae</taxon>
        <taxon>Asteroideae</taxon>
        <taxon>Anthemideae</taxon>
        <taxon>Anthemidinae</taxon>
        <taxon>Tanacetum</taxon>
    </lineage>
</organism>
<sequence>MTTEPNDLRRSILRRLREVLEADAAVTNNLLDVLTWYLDQMCSRGLETLRVESLPADPLINYCLHTLKKTAENDIRNSINLVAARNELF</sequence>